<feature type="domain" description="TonB-dependent receptor plug" evidence="14">
    <location>
        <begin position="46"/>
        <end position="156"/>
    </location>
</feature>
<keyword evidence="4 10" id="KW-0812">Transmembrane</keyword>
<dbReference type="SUPFAM" id="SSF56935">
    <property type="entry name" value="Porins"/>
    <property type="match status" value="1"/>
</dbReference>
<comment type="subcellular location">
    <subcellularLocation>
        <location evidence="1 10">Cell outer membrane</location>
        <topology evidence="1 10">Multi-pass membrane protein</topology>
    </subcellularLocation>
</comment>
<evidence type="ECO:0000256" key="3">
    <source>
        <dbReference type="ARBA" id="ARBA00022452"/>
    </source>
</evidence>
<evidence type="ECO:0000256" key="10">
    <source>
        <dbReference type="PROSITE-ProRule" id="PRU01360"/>
    </source>
</evidence>
<dbReference type="Pfam" id="PF07715">
    <property type="entry name" value="Plug"/>
    <property type="match status" value="1"/>
</dbReference>
<dbReference type="GO" id="GO:0015344">
    <property type="term" value="F:siderophore uptake transmembrane transporter activity"/>
    <property type="evidence" value="ECO:0007669"/>
    <property type="project" value="TreeGrafter"/>
</dbReference>
<dbReference type="CDD" id="cd01347">
    <property type="entry name" value="ligand_gated_channel"/>
    <property type="match status" value="1"/>
</dbReference>
<evidence type="ECO:0000256" key="6">
    <source>
        <dbReference type="ARBA" id="ARBA00023065"/>
    </source>
</evidence>
<evidence type="ECO:0000256" key="1">
    <source>
        <dbReference type="ARBA" id="ARBA00004571"/>
    </source>
</evidence>
<dbReference type="InterPro" id="IPR036942">
    <property type="entry name" value="Beta-barrel_TonB_sf"/>
</dbReference>
<evidence type="ECO:0000259" key="14">
    <source>
        <dbReference type="Pfam" id="PF07715"/>
    </source>
</evidence>
<keyword evidence="9 10" id="KW-0998">Cell outer membrane</keyword>
<dbReference type="PANTHER" id="PTHR30069">
    <property type="entry name" value="TONB-DEPENDENT OUTER MEMBRANE RECEPTOR"/>
    <property type="match status" value="1"/>
</dbReference>
<evidence type="ECO:0000256" key="4">
    <source>
        <dbReference type="ARBA" id="ARBA00022692"/>
    </source>
</evidence>
<keyword evidence="5 12" id="KW-0732">Signal</keyword>
<evidence type="ECO:0000259" key="13">
    <source>
        <dbReference type="Pfam" id="PF00593"/>
    </source>
</evidence>
<dbReference type="InterPro" id="IPR037066">
    <property type="entry name" value="Plug_dom_sf"/>
</dbReference>
<dbReference type="PROSITE" id="PS52016">
    <property type="entry name" value="TONB_DEPENDENT_REC_3"/>
    <property type="match status" value="1"/>
</dbReference>
<dbReference type="Pfam" id="PF00593">
    <property type="entry name" value="TonB_dep_Rec_b-barrel"/>
    <property type="match status" value="1"/>
</dbReference>
<evidence type="ECO:0000256" key="7">
    <source>
        <dbReference type="ARBA" id="ARBA00023077"/>
    </source>
</evidence>
<organism evidence="15 16">
    <name type="scientific">Aggregatibacter aphrophilus</name>
    <name type="common">Haemophilus aphrophilus</name>
    <dbReference type="NCBI Taxonomy" id="732"/>
    <lineage>
        <taxon>Bacteria</taxon>
        <taxon>Pseudomonadati</taxon>
        <taxon>Pseudomonadota</taxon>
        <taxon>Gammaproteobacteria</taxon>
        <taxon>Pasteurellales</taxon>
        <taxon>Pasteurellaceae</taxon>
        <taxon>Aggregatibacter</taxon>
    </lineage>
</organism>
<dbReference type="InterPro" id="IPR000531">
    <property type="entry name" value="Beta-barrel_TonB"/>
</dbReference>
<dbReference type="Proteomes" id="UP000092746">
    <property type="component" value="Unassembled WGS sequence"/>
</dbReference>
<keyword evidence="6" id="KW-0406">Ion transport</keyword>
<comment type="caution">
    <text evidence="15">The sequence shown here is derived from an EMBL/GenBank/DDBJ whole genome shotgun (WGS) entry which is preliminary data.</text>
</comment>
<reference evidence="15 16" key="1">
    <citation type="submission" date="2016-06" db="EMBL/GenBank/DDBJ databases">
        <title>Simultaneous identification of Haemophilus influenzae and Haemophilus haemolyticus using TaqMan real-time PCR.</title>
        <authorList>
            <person name="Price E.P."/>
            <person name="Sarovich D.S."/>
            <person name="Harris T."/>
            <person name="Spargo J.C."/>
            <person name="Nosworthy E."/>
            <person name="Beissbarth J."/>
            <person name="Smith-Vaughan H."/>
        </authorList>
    </citation>
    <scope>NUCLEOTIDE SEQUENCE [LARGE SCALE GENOMIC DNA]</scope>
    <source>
        <strain evidence="15 16">ATCC 7901</strain>
    </source>
</reference>
<dbReference type="PANTHER" id="PTHR30069:SF53">
    <property type="entry name" value="COLICIN I RECEPTOR-RELATED"/>
    <property type="match status" value="1"/>
</dbReference>
<evidence type="ECO:0000313" key="16">
    <source>
        <dbReference type="Proteomes" id="UP000092746"/>
    </source>
</evidence>
<dbReference type="Gene3D" id="2.40.170.20">
    <property type="entry name" value="TonB-dependent receptor, beta-barrel domain"/>
    <property type="match status" value="1"/>
</dbReference>
<evidence type="ECO:0000256" key="8">
    <source>
        <dbReference type="ARBA" id="ARBA00023136"/>
    </source>
</evidence>
<accession>A0AAP7GXD4</accession>
<dbReference type="InterPro" id="IPR039426">
    <property type="entry name" value="TonB-dep_rcpt-like"/>
</dbReference>
<keyword evidence="7 11" id="KW-0798">TonB box</keyword>
<dbReference type="GO" id="GO:0009279">
    <property type="term" value="C:cell outer membrane"/>
    <property type="evidence" value="ECO:0007669"/>
    <property type="project" value="UniProtKB-SubCell"/>
</dbReference>
<dbReference type="Gene3D" id="2.170.130.10">
    <property type="entry name" value="TonB-dependent receptor, plug domain"/>
    <property type="match status" value="1"/>
</dbReference>
<sequence>MKSYIKFSPISLAIFSAFSTQVLAEETNSETLAPIVVTAAGTSQDLKDTPASISIVNQEQLKQHPANRLEEALQDIPGVNVSGSNVNKSDISIRGLPADYTLIMVDGRRQNTRESRPNGNGGFEGAFIPPVNAIERIEVVRGPMSSLYGSDAMGGVVNIITKNVTKAWTGSASVGFTAHDKSTFGNGHHGNFFVSGPLVQDKLGLQVYGGADYRPEDNIIGGSNRNKNRNINAKLSFTPTDKQTFILEGGRHLLEKYETPGKSLALTTTRGTSVAQNQPGLTRATRNHWSLTHQADWDVMSSELSLYQEKAKREVTTNGVMDSRKPEITNTVFDAKFMLPVANHFFVFGGQYQNAKLEDDSVIKVNRVTRTVNGRTQTRSVPVYQNTENKVHQYAFFVEDEINFSDKFLLTLGTRLDHHQKFGTHWNPRAYAVYHINDNFSVKGGIAKAFRAPSIRELSESYVTATEAGAGVIYGNPNLKPETSVNEEVSVVYHHDSGANATVTLFNTDFKNKLTSHYTGNPDPLTGAKLYEYSNVGRANIKGVEVSSHIPFNEHWNVDLSYTYQHSKRKSDEDISASGVSLRGLPLDNTPKHSASGKLNWMVNDSLSAYTRVAYKGKQIWANPRNGNNRNTYRTRGGYTTVDFGTTYKFNPNVSLNFAILNIGNEIGERVDTNGGSWTVEDGRRFWTNLNITF</sequence>
<evidence type="ECO:0000256" key="2">
    <source>
        <dbReference type="ARBA" id="ARBA00022448"/>
    </source>
</evidence>
<evidence type="ECO:0000256" key="11">
    <source>
        <dbReference type="RuleBase" id="RU003357"/>
    </source>
</evidence>
<dbReference type="AlphaFoldDB" id="A0AAP7GXD4"/>
<comment type="similarity">
    <text evidence="10 11">Belongs to the TonB-dependent receptor family.</text>
</comment>
<protein>
    <submittedName>
        <fullName evidence="15">Iron-regulated outer membrane virulence protein</fullName>
    </submittedName>
</protein>
<proteinExistence type="inferred from homology"/>
<keyword evidence="3 10" id="KW-1134">Transmembrane beta strand</keyword>
<dbReference type="RefSeq" id="WP_065295633.1">
    <property type="nucleotide sequence ID" value="NZ_MAQE01000016.1"/>
</dbReference>
<feature type="domain" description="TonB-dependent receptor-like beta-barrel" evidence="13">
    <location>
        <begin position="235"/>
        <end position="663"/>
    </location>
</feature>
<feature type="signal peptide" evidence="12">
    <location>
        <begin position="1"/>
        <end position="24"/>
    </location>
</feature>
<dbReference type="InterPro" id="IPR012910">
    <property type="entry name" value="Plug_dom"/>
</dbReference>
<evidence type="ECO:0000256" key="5">
    <source>
        <dbReference type="ARBA" id="ARBA00022729"/>
    </source>
</evidence>
<keyword evidence="2 10" id="KW-0813">Transport</keyword>
<dbReference type="GO" id="GO:0044718">
    <property type="term" value="P:siderophore transmembrane transport"/>
    <property type="evidence" value="ECO:0007669"/>
    <property type="project" value="TreeGrafter"/>
</dbReference>
<feature type="chain" id="PRO_5042938416" evidence="12">
    <location>
        <begin position="25"/>
        <end position="694"/>
    </location>
</feature>
<gene>
    <name evidence="15" type="ORF">BBB52_08325</name>
</gene>
<evidence type="ECO:0000256" key="12">
    <source>
        <dbReference type="SAM" id="SignalP"/>
    </source>
</evidence>
<dbReference type="EMBL" id="MAQE01000016">
    <property type="protein sequence ID" value="OBY50373.1"/>
    <property type="molecule type" value="Genomic_DNA"/>
</dbReference>
<name>A0AAP7GXD4_AGGAP</name>
<evidence type="ECO:0000313" key="15">
    <source>
        <dbReference type="EMBL" id="OBY50373.1"/>
    </source>
</evidence>
<keyword evidence="8 10" id="KW-0472">Membrane</keyword>
<evidence type="ECO:0000256" key="9">
    <source>
        <dbReference type="ARBA" id="ARBA00023237"/>
    </source>
</evidence>